<evidence type="ECO:0000259" key="5">
    <source>
        <dbReference type="PROSITE" id="PS50853"/>
    </source>
</evidence>
<reference evidence="6" key="1">
    <citation type="submission" date="2022-08" db="EMBL/GenBank/DDBJ databases">
        <authorList>
            <person name="Deng Y."/>
            <person name="Han X.-F."/>
            <person name="Zhang Y.-Q."/>
        </authorList>
    </citation>
    <scope>NUCLEOTIDE SEQUENCE</scope>
    <source>
        <strain evidence="6">CPCC 205763</strain>
    </source>
</reference>
<evidence type="ECO:0000313" key="7">
    <source>
        <dbReference type="Proteomes" id="UP001165584"/>
    </source>
</evidence>
<dbReference type="PROSITE" id="PS50853">
    <property type="entry name" value="FN3"/>
    <property type="match status" value="1"/>
</dbReference>
<gene>
    <name evidence="6" type="ORF">N1027_16720</name>
</gene>
<dbReference type="Gene3D" id="2.60.40.10">
    <property type="entry name" value="Immunoglobulins"/>
    <property type="match status" value="2"/>
</dbReference>
<accession>A0ABT2GXV6</accession>
<sequence>MRRTGRSAFVLLASFALVATGASSASAYWTAAGSNASQATTSTLGPPTGVTVPATAVASVPVSWTASAGAVTPEGYYVTRSDAADGTGTVAACSTGPTALTAATSCSDPAAAGAYRYTVTAVYRSWTKASEPSAAVTVSDPSLLGAAQSYSVLAYTAVVNTSTSVISGDVGVSPSIAVSGFPPGQVGGDIHAGDAHAAAGQVAVDAALTELSARAPDDVIVGDLGGRTLTAGTYHSVAALAITGILTLNAEGDPDAIFVFQTDAAFNTAAASRVVLENGAQPSNVYWVATGAAGTGADSFLSGTILSRGAITLGANTELIGRALSRGTVTLASNIVRFTVALPPTITIDGGAVAVTQDTTPTFSGTSNAAVSSPVTVTVAGQMLYTTVGAGGVWSVTAADLTAWTYPVVAKVREASGNGTAASQSLTVEVNPATIALGTSGSYSVLAATAVVNTGSTSLSGDLGVSPSTAVTGFPPGTLGGAIHAGDSFAATAQADLLAAIEDGSSRAPHTEIIGDLGGRTFHMGVHHSTAALAITGILTLDAQGDPDAVFIFQTDAAFDTAAASTVVLEGGAQAGNVFWVVEGAAGTGANSFLSGAVLARGAITLGASTALAGQALSLGTVTLASNAVTGAVPAPAEPAAGARLAPTDAPADALWGPAAPEQIAAPTPSPSPDPTPASTAEPLPPTPTTTSQPVMP</sequence>
<dbReference type="Proteomes" id="UP001165584">
    <property type="component" value="Unassembled WGS sequence"/>
</dbReference>
<dbReference type="Pfam" id="PF19077">
    <property type="entry name" value="Big_13"/>
    <property type="match status" value="1"/>
</dbReference>
<dbReference type="EMBL" id="JANLCM010000002">
    <property type="protein sequence ID" value="MCS5719779.1"/>
    <property type="molecule type" value="Genomic_DNA"/>
</dbReference>
<feature type="domain" description="Fibronectin type-III" evidence="5">
    <location>
        <begin position="46"/>
        <end position="143"/>
    </location>
</feature>
<dbReference type="RefSeq" id="WP_259509290.1">
    <property type="nucleotide sequence ID" value="NZ_JANLCM010000002.1"/>
</dbReference>
<dbReference type="InterPro" id="IPR003961">
    <property type="entry name" value="FN3_dom"/>
</dbReference>
<organism evidence="6 7">
    <name type="scientific">Herbiconiux aconitum</name>
    <dbReference type="NCBI Taxonomy" id="2970913"/>
    <lineage>
        <taxon>Bacteria</taxon>
        <taxon>Bacillati</taxon>
        <taxon>Actinomycetota</taxon>
        <taxon>Actinomycetes</taxon>
        <taxon>Micrococcales</taxon>
        <taxon>Microbacteriaceae</taxon>
        <taxon>Herbiconiux</taxon>
    </lineage>
</organism>
<evidence type="ECO:0000256" key="1">
    <source>
        <dbReference type="ARBA" id="ARBA00005445"/>
    </source>
</evidence>
<comment type="similarity">
    <text evidence="1">Belongs to the ice-binding protein family.</text>
</comment>
<dbReference type="Pfam" id="PF11999">
    <property type="entry name" value="Ice_binding"/>
    <property type="match status" value="2"/>
</dbReference>
<dbReference type="InterPro" id="IPR013783">
    <property type="entry name" value="Ig-like_fold"/>
</dbReference>
<name>A0ABT2GXV6_9MICO</name>
<comment type="caution">
    <text evidence="6">The sequence shown here is derived from an EMBL/GenBank/DDBJ whole genome shotgun (WGS) entry which is preliminary data.</text>
</comment>
<evidence type="ECO:0000313" key="6">
    <source>
        <dbReference type="EMBL" id="MCS5719779.1"/>
    </source>
</evidence>
<feature type="chain" id="PRO_5046270701" evidence="4">
    <location>
        <begin position="28"/>
        <end position="697"/>
    </location>
</feature>
<feature type="signal peptide" evidence="4">
    <location>
        <begin position="1"/>
        <end position="27"/>
    </location>
</feature>
<evidence type="ECO:0000256" key="3">
    <source>
        <dbReference type="SAM" id="MobiDB-lite"/>
    </source>
</evidence>
<dbReference type="InterPro" id="IPR021884">
    <property type="entry name" value="Ice-bd_prot"/>
</dbReference>
<evidence type="ECO:0000256" key="4">
    <source>
        <dbReference type="SAM" id="SignalP"/>
    </source>
</evidence>
<keyword evidence="7" id="KW-1185">Reference proteome</keyword>
<evidence type="ECO:0000256" key="2">
    <source>
        <dbReference type="ARBA" id="ARBA00022729"/>
    </source>
</evidence>
<feature type="region of interest" description="Disordered" evidence="3">
    <location>
        <begin position="640"/>
        <end position="697"/>
    </location>
</feature>
<keyword evidence="2 4" id="KW-0732">Signal</keyword>
<proteinExistence type="inferred from homology"/>
<protein>
    <submittedName>
        <fullName evidence="6">Ice-binding family protein</fullName>
    </submittedName>
</protein>
<dbReference type="InterPro" id="IPR044016">
    <property type="entry name" value="Big_13"/>
</dbReference>